<keyword evidence="6" id="KW-0597">Phosphoprotein</keyword>
<reference evidence="13 14" key="1">
    <citation type="submission" date="2019-05" db="EMBL/GenBank/DDBJ databases">
        <title>Draft genome sequence of Actinomadura sp. 14C53.</title>
        <authorList>
            <person name="Saricaoglu S."/>
            <person name="Isik K."/>
        </authorList>
    </citation>
    <scope>NUCLEOTIDE SEQUENCE [LARGE SCALE GENOMIC DNA]</scope>
    <source>
        <strain evidence="13 14">14C53</strain>
    </source>
</reference>
<dbReference type="InterPro" id="IPR036736">
    <property type="entry name" value="ACP-like_sf"/>
</dbReference>
<evidence type="ECO:0000256" key="3">
    <source>
        <dbReference type="ARBA" id="ARBA00007380"/>
    </source>
</evidence>
<keyword evidence="7" id="KW-0436">Ligase</keyword>
<dbReference type="InterPro" id="IPR020806">
    <property type="entry name" value="PKS_PP-bd"/>
</dbReference>
<dbReference type="OrthoDB" id="2472181at2"/>
<dbReference type="InterPro" id="IPR000873">
    <property type="entry name" value="AMP-dep_synth/lig_dom"/>
</dbReference>
<evidence type="ECO:0000256" key="6">
    <source>
        <dbReference type="ARBA" id="ARBA00022553"/>
    </source>
</evidence>
<organism evidence="13 14">
    <name type="scientific">Actinomadura soli</name>
    <dbReference type="NCBI Taxonomy" id="2508997"/>
    <lineage>
        <taxon>Bacteria</taxon>
        <taxon>Bacillati</taxon>
        <taxon>Actinomycetota</taxon>
        <taxon>Actinomycetes</taxon>
        <taxon>Streptosporangiales</taxon>
        <taxon>Thermomonosporaceae</taxon>
        <taxon>Actinomadura</taxon>
    </lineage>
</organism>
<evidence type="ECO:0000256" key="9">
    <source>
        <dbReference type="ARBA" id="ARBA00023098"/>
    </source>
</evidence>
<dbReference type="Gene3D" id="3.40.109.10">
    <property type="entry name" value="NADH Oxidase"/>
    <property type="match status" value="1"/>
</dbReference>
<dbReference type="GO" id="GO:0031177">
    <property type="term" value="F:phosphopantetheine binding"/>
    <property type="evidence" value="ECO:0007669"/>
    <property type="project" value="InterPro"/>
</dbReference>
<dbReference type="Gene3D" id="1.10.1200.10">
    <property type="entry name" value="ACP-like"/>
    <property type="match status" value="2"/>
</dbReference>
<dbReference type="InterPro" id="IPR001242">
    <property type="entry name" value="Condensation_dom"/>
</dbReference>
<evidence type="ECO:0000256" key="8">
    <source>
        <dbReference type="ARBA" id="ARBA00022832"/>
    </source>
</evidence>
<dbReference type="Pfam" id="PF00550">
    <property type="entry name" value="PP-binding"/>
    <property type="match status" value="1"/>
</dbReference>
<evidence type="ECO:0000259" key="12">
    <source>
        <dbReference type="PROSITE" id="PS50075"/>
    </source>
</evidence>
<dbReference type="GO" id="GO:0043041">
    <property type="term" value="P:amino acid activation for nonribosomal peptide biosynthetic process"/>
    <property type="evidence" value="ECO:0007669"/>
    <property type="project" value="TreeGrafter"/>
</dbReference>
<comment type="caution">
    <text evidence="13">The sequence shown here is derived from an EMBL/GenBank/DDBJ whole genome shotgun (WGS) entry which is preliminary data.</text>
</comment>
<dbReference type="InterPro" id="IPR006162">
    <property type="entry name" value="Ppantetheine_attach_site"/>
</dbReference>
<dbReference type="InterPro" id="IPR010071">
    <property type="entry name" value="AA_adenyl_dom"/>
</dbReference>
<dbReference type="PANTHER" id="PTHR45527:SF10">
    <property type="entry name" value="PYOCHELIN SYNTHASE PCHF"/>
    <property type="match status" value="1"/>
</dbReference>
<dbReference type="PROSITE" id="PS00012">
    <property type="entry name" value="PHOSPHOPANTETHEINE"/>
    <property type="match status" value="1"/>
</dbReference>
<name>A0A5C4J5Y5_9ACTN</name>
<dbReference type="InterPro" id="IPR029479">
    <property type="entry name" value="Nitroreductase"/>
</dbReference>
<dbReference type="CDD" id="cd19535">
    <property type="entry name" value="Cyc_NRPS"/>
    <property type="match status" value="1"/>
</dbReference>
<accession>A0A5C4J5Y5</accession>
<feature type="compositionally biased region" description="Basic residues" evidence="11">
    <location>
        <begin position="9"/>
        <end position="22"/>
    </location>
</feature>
<dbReference type="GO" id="GO:0008610">
    <property type="term" value="P:lipid biosynthetic process"/>
    <property type="evidence" value="ECO:0007669"/>
    <property type="project" value="InterPro"/>
</dbReference>
<proteinExistence type="inferred from homology"/>
<dbReference type="GO" id="GO:0016491">
    <property type="term" value="F:oxidoreductase activity"/>
    <property type="evidence" value="ECO:0007669"/>
    <property type="project" value="InterPro"/>
</dbReference>
<dbReference type="GO" id="GO:0016874">
    <property type="term" value="F:ligase activity"/>
    <property type="evidence" value="ECO:0007669"/>
    <property type="project" value="UniProtKB-KW"/>
</dbReference>
<comment type="similarity">
    <text evidence="3">Belongs to the ATP-dependent AMP-binding enzyme family. MbtB subfamily.</text>
</comment>
<dbReference type="EMBL" id="VCKW01000229">
    <property type="protein sequence ID" value="TMQ91197.1"/>
    <property type="molecule type" value="Genomic_DNA"/>
</dbReference>
<evidence type="ECO:0000256" key="7">
    <source>
        <dbReference type="ARBA" id="ARBA00022598"/>
    </source>
</evidence>
<dbReference type="PROSITE" id="PS50075">
    <property type="entry name" value="CARRIER"/>
    <property type="match status" value="1"/>
</dbReference>
<dbReference type="InterPro" id="IPR009081">
    <property type="entry name" value="PP-bd_ACP"/>
</dbReference>
<dbReference type="Pfam" id="PF00501">
    <property type="entry name" value="AMP-binding"/>
    <property type="match status" value="2"/>
</dbReference>
<dbReference type="PANTHER" id="PTHR45527">
    <property type="entry name" value="NONRIBOSOMAL PEPTIDE SYNTHETASE"/>
    <property type="match status" value="1"/>
</dbReference>
<dbReference type="InterPro" id="IPR020845">
    <property type="entry name" value="AMP-binding_CS"/>
</dbReference>
<dbReference type="SUPFAM" id="SSF56801">
    <property type="entry name" value="Acetyl-CoA synthetase-like"/>
    <property type="match status" value="2"/>
</dbReference>
<sequence length="2104" mass="224755">MSSPCPSFGRRRGPPGRRRLRRPGVCGEKLRGGSPGEPADGCCPGCGLGPAVQRAAVRNVLRSSGGSAVGELGQHRGTDVSEVPIEDGEVRSYGPPALLRRGDQVAGGSRFHRSRGAAAPDCSHWGQLMARYPTTPHRSSDLVEAARVLAGLDPDGTAFQYAPDGRTVTDRLTRDGLDRRARAVAAALQAAGVAPGDRVLLLTGPGPEFVAGLYGCLYAGVCAVPCPPPRAGRRRDRLASVAADARPAAVLATGGADPGLDVPVLLIEDAADTGSWRPCPVRPDTPALLQYTSGSTSTPKGVMITHENLVANIEMILGPACLDTLEAPLSMVSWLPVHHDMGLVGCLLTPLFSGGTATLMPPEAFLQDPACWLRLIGESEIPVSSAVPNFALDMCVDRTSPEQLADLRLDHWRRLVCGAEPVRAASVERFVRHLRPLGFRPEALLPAYGLAEATLLVTVDGRGPRTLRADPAGLERGRLTPVPTGGGIELVSCGAPPAGCHLAIVDTEGGRCPDGVVGEIWVSGEHVTQGYWGGAPSPHSTMKDDVERRAWLRTGDLGVVRDGALYVTGRRKDLIIVDGRNLHPHDIELTAGRDAPMARPGLSAAFSVPVDGVERLVVVRALDPRIRADDTEALNGAAERVRRAVIEEHDVEPHAVVLVRAREIELTTSGKVRRQEMRRRHLAGELRGVHVHTAAERAGGRSPDLRTLLGLAAGSRRGAVEAWLRERAAALANAQAWEIDPDLPLPASGLDSQRVARLRAEILDATGFAVRADVDSLRALVDAVVAGLDGPSADDAPDTPSLVPAPDERHEPFPLTDLQHAYLVGRGPGQEYGGVAAHAYLEVDADDLDLGRLEAAWRRLVARHDMMRAVVTADDRQRTPEPAAAEPGGFDRFDLRGIPPEEVRAALDHEVPSPYEGPMHRIAVSRLPDGHVRLHLSVDLLVADLWSLYVLSQECRRLYEDPGSDLPELDLGFRDWVIAERSPRPEDVAYWRDRMPTLPPGPQLPVLPWRPGEPARFTRREHRIDSAEWARLVNLAQAHGVTPSTALLAAYSTVLGVWSRSPRFAVNVTLFNRPDAHPGIAGVVGDFTSVDPLEVDCAAPGRFAEHALNVQRRLWQDLEHSSYSGLQVMRDLARRDGVQGRAILPCVFTSGLGVGVGDGEPPFAWLGHAVHGISQTPQVLLDHQVFEDGGGALLIWDAAGDYFAPGVLDDMFAAYRLLLEELAAGRSRWDGPPSVPVPAHQAETRARVNDTGGPVPAGTLPDAVFARAAERPGATAVIAPDRTLAYGELADRAESLAADLSAAGIGRGDVVAVAMPKGWRQVVAVLAAARIGAIYLPVDPGLPEERQRWLVDSAGAALVLHEVPDEPGPARGPRPALGDARPRPEDVAYILYTSGSTGTPKGVAVGHRAALNTCADIVERFAIGPDDRVLGVSSLSFDLSVFDTFGILGAGATLVLPDPGRRADPAHWTDLADKYGVTVWNSVPALMELVVDHVERGGSPRTLPLRRVLLSGDWIPLSLPDRLRALAPGAQVVSLGGATEAGIWSIAYPIERVDPAWESIPYGRPLRNQWFEVLNEQLEPCPTWVTGELFIGGTSLADGYWRDPERTGARFITRPGSEHRLYRTGDLGRYLPDSTIQFLGRRDHQVKIGGHRIEPGEIEHTLRTGPGVGEAVVIAHGERHRRRLAAFVTRAAAAPALPGEDELDLLKGDLDGVLIDPAERLEFAAGRPGLRTLPANGAITLPEVGTAPRRSSHRRFTSAPVALEALSRVLEGLRDGERHAYGSAGGLYPVQLYLDVADDGVAGLPGGAYHYGPDGHRLVPLSHDVLPGRPGFTSVNAGLAADAPFAIYLVAQSRAIRPLYGDLWRDFSLIETGLIAQLLESSAPAAGLGLCQVGHPRFSADLRARFDLDDGHEPLHALVGGVPDTTPAAQGPTRAGLRRLLAERLPPAMVPPTIVVLDRLPLTSNGKVDRRELERLAGETGTADETLVPPATDLERAIAAEVAGELGRHRISVTDGFFAMGLDSIMAARICARLRARLADAHLPGADLPLSLMFEAPSVRELAARLDAGAYSAAATGVDLSRATPARSAARAGECPRPLPSTKE</sequence>
<dbReference type="SUPFAM" id="SSF52777">
    <property type="entry name" value="CoA-dependent acyltransferases"/>
    <property type="match status" value="2"/>
</dbReference>
<keyword evidence="14" id="KW-1185">Reference proteome</keyword>
<dbReference type="Gene3D" id="3.30.300.30">
    <property type="match status" value="2"/>
</dbReference>
<dbReference type="SUPFAM" id="SSF55469">
    <property type="entry name" value="FMN-dependent nitroreductase-like"/>
    <property type="match status" value="1"/>
</dbReference>
<dbReference type="Pfam" id="PF00668">
    <property type="entry name" value="Condensation"/>
    <property type="match status" value="1"/>
</dbReference>
<evidence type="ECO:0000256" key="4">
    <source>
        <dbReference type="ARBA" id="ARBA00016743"/>
    </source>
</evidence>
<evidence type="ECO:0000256" key="1">
    <source>
        <dbReference type="ARBA" id="ARBA00001957"/>
    </source>
</evidence>
<dbReference type="FunFam" id="3.40.50.12780:FF:000013">
    <property type="entry name" value="Long-chain-fatty-acid--AMP ligase FadD32"/>
    <property type="match status" value="1"/>
</dbReference>
<comment type="cofactor">
    <cofactor evidence="1">
        <name>pantetheine 4'-phosphate</name>
        <dbReference type="ChEBI" id="CHEBI:47942"/>
    </cofactor>
</comment>
<dbReference type="Pfam" id="PF00881">
    <property type="entry name" value="Nitroreductase"/>
    <property type="match status" value="1"/>
</dbReference>
<keyword evidence="5" id="KW-0596">Phosphopantetheine</keyword>
<dbReference type="InterPro" id="IPR040097">
    <property type="entry name" value="FAAL/FAAC"/>
</dbReference>
<comment type="pathway">
    <text evidence="2">Siderophore biosynthesis; mycobactin biosynthesis.</text>
</comment>
<dbReference type="FunFam" id="3.30.559.10:FF:000023">
    <property type="entry name" value="Non-ribosomal peptide synthetase"/>
    <property type="match status" value="1"/>
</dbReference>
<dbReference type="InterPro" id="IPR023213">
    <property type="entry name" value="CAT-like_dom_sf"/>
</dbReference>
<dbReference type="SMART" id="SM00823">
    <property type="entry name" value="PKS_PP"/>
    <property type="match status" value="2"/>
</dbReference>
<evidence type="ECO:0000256" key="2">
    <source>
        <dbReference type="ARBA" id="ARBA00005102"/>
    </source>
</evidence>
<keyword evidence="8" id="KW-0276">Fatty acid metabolism</keyword>
<dbReference type="InterPro" id="IPR000415">
    <property type="entry name" value="Nitroreductase-like"/>
</dbReference>
<dbReference type="Gene3D" id="3.30.559.30">
    <property type="entry name" value="Nonribosomal peptide synthetase, condensation domain"/>
    <property type="match status" value="1"/>
</dbReference>
<dbReference type="PROSITE" id="PS00455">
    <property type="entry name" value="AMP_BINDING"/>
    <property type="match status" value="2"/>
</dbReference>
<dbReference type="GO" id="GO:0006631">
    <property type="term" value="P:fatty acid metabolic process"/>
    <property type="evidence" value="ECO:0007669"/>
    <property type="project" value="UniProtKB-KW"/>
</dbReference>
<dbReference type="NCBIfam" id="TIGR01733">
    <property type="entry name" value="AA-adenyl-dom"/>
    <property type="match status" value="1"/>
</dbReference>
<dbReference type="SUPFAM" id="SSF47336">
    <property type="entry name" value="ACP-like"/>
    <property type="match status" value="2"/>
</dbReference>
<protein>
    <recommendedName>
        <fullName evidence="4">Phenyloxazoline synthase MbtB</fullName>
    </recommendedName>
    <alternativeName>
        <fullName evidence="10">Mycobactin synthetase protein B</fullName>
    </alternativeName>
</protein>
<dbReference type="Gene3D" id="3.40.50.12780">
    <property type="entry name" value="N-terminal domain of ligase-like"/>
    <property type="match status" value="2"/>
</dbReference>
<evidence type="ECO:0000256" key="11">
    <source>
        <dbReference type="SAM" id="MobiDB-lite"/>
    </source>
</evidence>
<evidence type="ECO:0000313" key="14">
    <source>
        <dbReference type="Proteomes" id="UP000309174"/>
    </source>
</evidence>
<dbReference type="Gene3D" id="3.30.559.10">
    <property type="entry name" value="Chloramphenicol acetyltransferase-like domain"/>
    <property type="match status" value="1"/>
</dbReference>
<dbReference type="InterPro" id="IPR045851">
    <property type="entry name" value="AMP-bd_C_sf"/>
</dbReference>
<dbReference type="InterPro" id="IPR042099">
    <property type="entry name" value="ANL_N_sf"/>
</dbReference>
<dbReference type="FunFam" id="3.30.559.30:FF:000006">
    <property type="entry name" value="Yersiniabactin polyketide/non-ribosomal peptide synthetase"/>
    <property type="match status" value="1"/>
</dbReference>
<feature type="region of interest" description="Disordered" evidence="11">
    <location>
        <begin position="2085"/>
        <end position="2104"/>
    </location>
</feature>
<feature type="domain" description="Carrier" evidence="12">
    <location>
        <begin position="1989"/>
        <end position="2070"/>
    </location>
</feature>
<dbReference type="CDD" id="cd02142">
    <property type="entry name" value="McbC_SagB-like_oxidoreductase"/>
    <property type="match status" value="1"/>
</dbReference>
<dbReference type="GO" id="GO:0071766">
    <property type="term" value="P:Actinobacterium-type cell wall biogenesis"/>
    <property type="evidence" value="ECO:0007669"/>
    <property type="project" value="UniProtKB-ARBA"/>
</dbReference>
<evidence type="ECO:0000256" key="5">
    <source>
        <dbReference type="ARBA" id="ARBA00022450"/>
    </source>
</evidence>
<dbReference type="CDD" id="cd05931">
    <property type="entry name" value="FAAL"/>
    <property type="match status" value="1"/>
</dbReference>
<gene>
    <name evidence="13" type="ORF">ETD83_32030</name>
</gene>
<evidence type="ECO:0000313" key="13">
    <source>
        <dbReference type="EMBL" id="TMQ91197.1"/>
    </source>
</evidence>
<evidence type="ECO:0000256" key="10">
    <source>
        <dbReference type="ARBA" id="ARBA00033440"/>
    </source>
</evidence>
<dbReference type="Proteomes" id="UP000309174">
    <property type="component" value="Unassembled WGS sequence"/>
</dbReference>
<dbReference type="InterPro" id="IPR057737">
    <property type="entry name" value="Condensation_MtbB-like"/>
</dbReference>
<dbReference type="GO" id="GO:0005737">
    <property type="term" value="C:cytoplasm"/>
    <property type="evidence" value="ECO:0007669"/>
    <property type="project" value="TreeGrafter"/>
</dbReference>
<feature type="region of interest" description="Disordered" evidence="11">
    <location>
        <begin position="1"/>
        <end position="40"/>
    </location>
</feature>
<dbReference type="GO" id="GO:0044550">
    <property type="term" value="P:secondary metabolite biosynthetic process"/>
    <property type="evidence" value="ECO:0007669"/>
    <property type="project" value="TreeGrafter"/>
</dbReference>
<keyword evidence="9" id="KW-0443">Lipid metabolism</keyword>